<keyword evidence="2" id="KW-1185">Reference proteome</keyword>
<comment type="caution">
    <text evidence="1">The sequence shown here is derived from an EMBL/GenBank/DDBJ whole genome shotgun (WGS) entry which is preliminary data.</text>
</comment>
<evidence type="ECO:0000313" key="1">
    <source>
        <dbReference type="EMBL" id="KAH9521493.1"/>
    </source>
</evidence>
<evidence type="ECO:0000313" key="2">
    <source>
        <dbReference type="Proteomes" id="UP000790347"/>
    </source>
</evidence>
<sequence>MNFIRNHHKNKSDRINSTTDTEHMFRSLNDHIHTLKVKSSVVTQHVLANDVQNIKSEIICKNIYPKITIYLFTINGYIF</sequence>
<dbReference type="EMBL" id="ASGP02000002">
    <property type="protein sequence ID" value="KAH9521493.1"/>
    <property type="molecule type" value="Genomic_DNA"/>
</dbReference>
<reference evidence="1" key="1">
    <citation type="submission" date="2013-05" db="EMBL/GenBank/DDBJ databases">
        <authorList>
            <person name="Yim A.K.Y."/>
            <person name="Chan T.F."/>
            <person name="Ji K.M."/>
            <person name="Liu X.Y."/>
            <person name="Zhou J.W."/>
            <person name="Li R.Q."/>
            <person name="Yang K.Y."/>
            <person name="Li J."/>
            <person name="Li M."/>
            <person name="Law P.T.W."/>
            <person name="Wu Y.L."/>
            <person name="Cai Z.L."/>
            <person name="Qin H."/>
            <person name="Bao Y."/>
            <person name="Leung R.K.K."/>
            <person name="Ng P.K.S."/>
            <person name="Zou J."/>
            <person name="Zhong X.J."/>
            <person name="Ran P.X."/>
            <person name="Zhong N.S."/>
            <person name="Liu Z.G."/>
            <person name="Tsui S.K.W."/>
        </authorList>
    </citation>
    <scope>NUCLEOTIDE SEQUENCE</scope>
    <source>
        <strain evidence="1">Derf</strain>
        <tissue evidence="1">Whole organism</tissue>
    </source>
</reference>
<dbReference type="Proteomes" id="UP000790347">
    <property type="component" value="Unassembled WGS sequence"/>
</dbReference>
<reference evidence="1" key="2">
    <citation type="journal article" date="2022" name="Res Sq">
        <title>Comparative Genomics Reveals Insights into the Divergent Evolution of Astigmatic Mites and Household Pest Adaptations.</title>
        <authorList>
            <person name="Xiong Q."/>
            <person name="Wan A.T.-Y."/>
            <person name="Liu X.-Y."/>
            <person name="Fung C.S.-H."/>
            <person name="Xiao X."/>
            <person name="Malainual N."/>
            <person name="Hou J."/>
            <person name="Wang L."/>
            <person name="Wang M."/>
            <person name="Yang K."/>
            <person name="Cui Y."/>
            <person name="Leung E."/>
            <person name="Nong W."/>
            <person name="Shin S.-K."/>
            <person name="Au S."/>
            <person name="Jeong K.Y."/>
            <person name="Chew F.T."/>
            <person name="Hui J."/>
            <person name="Leung T.F."/>
            <person name="Tungtrongchitr A."/>
            <person name="Zhong N."/>
            <person name="Liu Z."/>
            <person name="Tsui S."/>
        </authorList>
    </citation>
    <scope>NUCLEOTIDE SEQUENCE</scope>
    <source>
        <strain evidence="1">Derf</strain>
        <tissue evidence="1">Whole organism</tissue>
    </source>
</reference>
<protein>
    <submittedName>
        <fullName evidence="1">Uncharacterized protein</fullName>
    </submittedName>
</protein>
<name>A0A922I8S8_DERFA</name>
<organism evidence="1 2">
    <name type="scientific">Dermatophagoides farinae</name>
    <name type="common">American house dust mite</name>
    <dbReference type="NCBI Taxonomy" id="6954"/>
    <lineage>
        <taxon>Eukaryota</taxon>
        <taxon>Metazoa</taxon>
        <taxon>Ecdysozoa</taxon>
        <taxon>Arthropoda</taxon>
        <taxon>Chelicerata</taxon>
        <taxon>Arachnida</taxon>
        <taxon>Acari</taxon>
        <taxon>Acariformes</taxon>
        <taxon>Sarcoptiformes</taxon>
        <taxon>Astigmata</taxon>
        <taxon>Psoroptidia</taxon>
        <taxon>Analgoidea</taxon>
        <taxon>Pyroglyphidae</taxon>
        <taxon>Dermatophagoidinae</taxon>
        <taxon>Dermatophagoides</taxon>
    </lineage>
</organism>
<proteinExistence type="predicted"/>
<accession>A0A922I8S8</accession>
<gene>
    <name evidence="1" type="ORF">DERF_005146</name>
</gene>
<dbReference type="AlphaFoldDB" id="A0A922I8S8"/>